<sequence length="306" mass="31792">MKFVHWPLEEAAAKLRRGSIRRGANRHQDSEGEPAGPPAAINSPGPADQRTARRAGRDGDGRRAPQAGNHNSTMSSSSPSSSIQPQAASISSPADASPMAPRCSEAPRPRLRRALTAATAAALVMVLLLSSLPLTEAAAAGSPSPAPSPAPAPAPPPRPRHAAPGTTKPRAGTPPRPGHRIARHPAEKSAWQRLNFGERLGIGLAGVAAAMQVAVGAFLCVRARQLRRAAAASKARDKEEEAPVSSPTPAQTGTKRPCTALRVRGHLVGSDEAKAMSEPVLGAAGCLRVAVELAGKLPSQRRRHNR</sequence>
<accession>A0A835ELF4</accession>
<name>A0A835ELF4_9POAL</name>
<protein>
    <submittedName>
        <fullName evidence="3">Uncharacterized protein</fullName>
    </submittedName>
</protein>
<evidence type="ECO:0000256" key="2">
    <source>
        <dbReference type="SAM" id="Phobius"/>
    </source>
</evidence>
<feature type="region of interest" description="Disordered" evidence="1">
    <location>
        <begin position="15"/>
        <end position="106"/>
    </location>
</feature>
<feature type="transmembrane region" description="Helical" evidence="2">
    <location>
        <begin position="114"/>
        <end position="134"/>
    </location>
</feature>
<keyword evidence="2" id="KW-0812">Transmembrane</keyword>
<reference evidence="3" key="1">
    <citation type="submission" date="2020-07" db="EMBL/GenBank/DDBJ databases">
        <title>Genome sequence and genetic diversity analysis of an under-domesticated orphan crop, white fonio (Digitaria exilis).</title>
        <authorList>
            <person name="Bennetzen J.L."/>
            <person name="Chen S."/>
            <person name="Ma X."/>
            <person name="Wang X."/>
            <person name="Yssel A.E.J."/>
            <person name="Chaluvadi S.R."/>
            <person name="Johnson M."/>
            <person name="Gangashetty P."/>
            <person name="Hamidou F."/>
            <person name="Sanogo M.D."/>
            <person name="Zwaenepoel A."/>
            <person name="Wallace J."/>
            <person name="Van De Peer Y."/>
            <person name="Van Deynze A."/>
        </authorList>
    </citation>
    <scope>NUCLEOTIDE SEQUENCE</scope>
    <source>
        <tissue evidence="3">Leaves</tissue>
    </source>
</reference>
<feature type="compositionally biased region" description="Basic residues" evidence="1">
    <location>
        <begin position="15"/>
        <end position="25"/>
    </location>
</feature>
<feature type="compositionally biased region" description="Low complexity" evidence="1">
    <location>
        <begin position="64"/>
        <end position="106"/>
    </location>
</feature>
<feature type="transmembrane region" description="Helical" evidence="2">
    <location>
        <begin position="200"/>
        <end position="221"/>
    </location>
</feature>
<comment type="caution">
    <text evidence="3">The sequence shown here is derived from an EMBL/GenBank/DDBJ whole genome shotgun (WGS) entry which is preliminary data.</text>
</comment>
<feature type="compositionally biased region" description="Polar residues" evidence="1">
    <location>
        <begin position="245"/>
        <end position="254"/>
    </location>
</feature>
<keyword evidence="4" id="KW-1185">Reference proteome</keyword>
<keyword evidence="2" id="KW-1133">Transmembrane helix</keyword>
<dbReference type="AlphaFoldDB" id="A0A835ELF4"/>
<dbReference type="EMBL" id="JACEFO010001924">
    <property type="protein sequence ID" value="KAF8693497.1"/>
    <property type="molecule type" value="Genomic_DNA"/>
</dbReference>
<dbReference type="Proteomes" id="UP000636709">
    <property type="component" value="Unassembled WGS sequence"/>
</dbReference>
<feature type="region of interest" description="Disordered" evidence="1">
    <location>
        <begin position="138"/>
        <end position="189"/>
    </location>
</feature>
<evidence type="ECO:0000313" key="4">
    <source>
        <dbReference type="Proteomes" id="UP000636709"/>
    </source>
</evidence>
<keyword evidence="2" id="KW-0472">Membrane</keyword>
<feature type="region of interest" description="Disordered" evidence="1">
    <location>
        <begin position="233"/>
        <end position="258"/>
    </location>
</feature>
<organism evidence="3 4">
    <name type="scientific">Digitaria exilis</name>
    <dbReference type="NCBI Taxonomy" id="1010633"/>
    <lineage>
        <taxon>Eukaryota</taxon>
        <taxon>Viridiplantae</taxon>
        <taxon>Streptophyta</taxon>
        <taxon>Embryophyta</taxon>
        <taxon>Tracheophyta</taxon>
        <taxon>Spermatophyta</taxon>
        <taxon>Magnoliopsida</taxon>
        <taxon>Liliopsida</taxon>
        <taxon>Poales</taxon>
        <taxon>Poaceae</taxon>
        <taxon>PACMAD clade</taxon>
        <taxon>Panicoideae</taxon>
        <taxon>Panicodae</taxon>
        <taxon>Paniceae</taxon>
        <taxon>Anthephorinae</taxon>
        <taxon>Digitaria</taxon>
    </lineage>
</organism>
<feature type="compositionally biased region" description="Pro residues" evidence="1">
    <location>
        <begin position="144"/>
        <end position="157"/>
    </location>
</feature>
<proteinExistence type="predicted"/>
<evidence type="ECO:0000256" key="1">
    <source>
        <dbReference type="SAM" id="MobiDB-lite"/>
    </source>
</evidence>
<evidence type="ECO:0000313" key="3">
    <source>
        <dbReference type="EMBL" id="KAF8693497.1"/>
    </source>
</evidence>
<gene>
    <name evidence="3" type="ORF">HU200_038894</name>
</gene>